<evidence type="ECO:0000256" key="1">
    <source>
        <dbReference type="SAM" id="MobiDB-lite"/>
    </source>
</evidence>
<evidence type="ECO:0000313" key="2">
    <source>
        <dbReference type="EMBL" id="DAD89751.1"/>
    </source>
</evidence>
<reference evidence="2" key="1">
    <citation type="journal article" date="2021" name="Proc. Natl. Acad. Sci. U.S.A.">
        <title>A Catalog of Tens of Thousands of Viruses from Human Metagenomes Reveals Hidden Associations with Chronic Diseases.</title>
        <authorList>
            <person name="Tisza M.J."/>
            <person name="Buck C.B."/>
        </authorList>
    </citation>
    <scope>NUCLEOTIDE SEQUENCE</scope>
    <source>
        <strain evidence="2">CtWDo30</strain>
    </source>
</reference>
<feature type="region of interest" description="Disordered" evidence="1">
    <location>
        <begin position="1"/>
        <end position="34"/>
    </location>
</feature>
<proteinExistence type="predicted"/>
<sequence length="34" mass="3729">MIVDDQGTRTNTSAQSRRGSYKSNTKVSILALET</sequence>
<dbReference type="EMBL" id="BK015068">
    <property type="protein sequence ID" value="DAD89751.1"/>
    <property type="molecule type" value="Genomic_DNA"/>
</dbReference>
<protein>
    <submittedName>
        <fullName evidence="2">Uncharacterized protein</fullName>
    </submittedName>
</protein>
<feature type="compositionally biased region" description="Polar residues" evidence="1">
    <location>
        <begin position="8"/>
        <end position="27"/>
    </location>
</feature>
<organism evidence="2">
    <name type="scientific">Siphoviridae sp. ctWDo30</name>
    <dbReference type="NCBI Taxonomy" id="2826360"/>
    <lineage>
        <taxon>Viruses</taxon>
        <taxon>Duplodnaviria</taxon>
        <taxon>Heunggongvirae</taxon>
        <taxon>Uroviricota</taxon>
        <taxon>Caudoviricetes</taxon>
    </lineage>
</organism>
<accession>A0A8S5N606</accession>
<name>A0A8S5N606_9CAUD</name>